<feature type="region of interest" description="Disordered" evidence="1">
    <location>
        <begin position="28"/>
        <end position="55"/>
    </location>
</feature>
<reference evidence="2 3" key="1">
    <citation type="submission" date="2018-02" db="EMBL/GenBank/DDBJ databases">
        <title>The draft genome of Sphingobacterium gobiense H7.</title>
        <authorList>
            <person name="Li L."/>
            <person name="Liu L."/>
            <person name="Zhang X."/>
            <person name="Wang T."/>
            <person name="Liang L."/>
        </authorList>
    </citation>
    <scope>NUCLEOTIDE SEQUENCE [LARGE SCALE GENOMIC DNA]</scope>
    <source>
        <strain evidence="2 3">ACCC 05757</strain>
    </source>
</reference>
<dbReference type="Proteomes" id="UP000238642">
    <property type="component" value="Unassembled WGS sequence"/>
</dbReference>
<evidence type="ECO:0000256" key="1">
    <source>
        <dbReference type="SAM" id="MobiDB-lite"/>
    </source>
</evidence>
<accession>A0A2S9JT67</accession>
<organism evidence="2 3">
    <name type="scientific">Sphingobacterium gobiense</name>
    <dbReference type="NCBI Taxonomy" id="1382456"/>
    <lineage>
        <taxon>Bacteria</taxon>
        <taxon>Pseudomonadati</taxon>
        <taxon>Bacteroidota</taxon>
        <taxon>Sphingobacteriia</taxon>
        <taxon>Sphingobacteriales</taxon>
        <taxon>Sphingobacteriaceae</taxon>
        <taxon>Sphingobacterium</taxon>
    </lineage>
</organism>
<sequence>MVSCNKDTMRPFGAGDQIKMRVNVKGGIVADSNKPNNNQRASVGRSKATSSVNQQQTIDLGDGLRLVATLVPQQEAAPVQLKQSGEKGLKALAQPVRNDLPIGTKYRLLVYNATGQEVYRTDEEVTSTSSAYEEFALEVNDPDNPGIFTFIAYSAGTADIPELEGTTLDEFYVTIAEDYDKFMHFVETKTFSGSPDNIYELDVVLWNKLSEITTIVDATNVGLDALRNVSGAYFESASHDVGNRATVKILDGEMTYLGTAVDKSIVFNSNDFPGTAVASQPTVLVHDAASDVTLKLGNLEIFYNGQTFSKSGETTIPVTPGVKYDLYLEIKAWCLKDISDTEFSQESDGGPGSLTSNFTFLTTAGESLVLNIAELDNSFNMVINGTPLATKEIEFQTNTDIDHTARFMSNPRNHGEGTNAQIYNMTGTKTAPVIRVTINTNGSVTMQAKRTQTGSLQTMQLYNGASWNPVIWYTDGRPNEVTVSQYQTGKTIMRFYIDGGVAKVECGEE</sequence>
<evidence type="ECO:0000313" key="3">
    <source>
        <dbReference type="Proteomes" id="UP000238642"/>
    </source>
</evidence>
<protein>
    <recommendedName>
        <fullName evidence="4">Fimbrillin family protein</fullName>
    </recommendedName>
</protein>
<evidence type="ECO:0000313" key="2">
    <source>
        <dbReference type="EMBL" id="PRD56497.1"/>
    </source>
</evidence>
<feature type="compositionally biased region" description="Polar residues" evidence="1">
    <location>
        <begin position="33"/>
        <end position="55"/>
    </location>
</feature>
<gene>
    <name evidence="2" type="ORF">C5749_04440</name>
</gene>
<name>A0A2S9JT67_9SPHI</name>
<dbReference type="EMBL" id="PVBS01000001">
    <property type="protein sequence ID" value="PRD56497.1"/>
    <property type="molecule type" value="Genomic_DNA"/>
</dbReference>
<comment type="caution">
    <text evidence="2">The sequence shown here is derived from an EMBL/GenBank/DDBJ whole genome shotgun (WGS) entry which is preliminary data.</text>
</comment>
<evidence type="ECO:0008006" key="4">
    <source>
        <dbReference type="Google" id="ProtNLM"/>
    </source>
</evidence>
<dbReference type="AlphaFoldDB" id="A0A2S9JT67"/>
<proteinExistence type="predicted"/>
<keyword evidence="3" id="KW-1185">Reference proteome</keyword>